<comment type="caution">
    <text evidence="11">The sequence shown here is derived from an EMBL/GenBank/DDBJ whole genome shotgun (WGS) entry which is preliminary data.</text>
</comment>
<dbReference type="GO" id="GO:0005886">
    <property type="term" value="C:plasma membrane"/>
    <property type="evidence" value="ECO:0007669"/>
    <property type="project" value="UniProtKB-SubCell"/>
</dbReference>
<feature type="transmembrane region" description="Helical" evidence="10">
    <location>
        <begin position="70"/>
        <end position="87"/>
    </location>
</feature>
<dbReference type="OrthoDB" id="21828at2"/>
<sequence length="123" mass="13948">MAWIYIIVAAIFETAWTYSVKFLKFDNFKTLAWVNFYKWDGGLPIIGPLVGYIIFGLANVYFFSLGIKELPIATAYAVWTAVTLVLIKITEVMFLSEPFSWKDTVFLLLIMTGIIGLKMQASS</sequence>
<dbReference type="GO" id="GO:0022857">
    <property type="term" value="F:transmembrane transporter activity"/>
    <property type="evidence" value="ECO:0007669"/>
    <property type="project" value="InterPro"/>
</dbReference>
<name>A0A1S9PFS6_9SPHI</name>
<evidence type="ECO:0000256" key="9">
    <source>
        <dbReference type="RuleBase" id="RU003942"/>
    </source>
</evidence>
<keyword evidence="6 10" id="KW-0472">Membrane</keyword>
<proteinExistence type="inferred from homology"/>
<evidence type="ECO:0000256" key="10">
    <source>
        <dbReference type="SAM" id="Phobius"/>
    </source>
</evidence>
<evidence type="ECO:0000256" key="1">
    <source>
        <dbReference type="ARBA" id="ARBA00004651"/>
    </source>
</evidence>
<dbReference type="InterPro" id="IPR045324">
    <property type="entry name" value="Small_multidrug_res"/>
</dbReference>
<feature type="transmembrane region" description="Helical" evidence="10">
    <location>
        <begin position="41"/>
        <end position="63"/>
    </location>
</feature>
<dbReference type="Gene3D" id="1.10.3730.20">
    <property type="match status" value="1"/>
</dbReference>
<keyword evidence="5 10" id="KW-1133">Transmembrane helix</keyword>
<accession>A0A1S9PFS6</accession>
<evidence type="ECO:0000256" key="3">
    <source>
        <dbReference type="ARBA" id="ARBA00022475"/>
    </source>
</evidence>
<keyword evidence="12" id="KW-1185">Reference proteome</keyword>
<dbReference type="PANTHER" id="PTHR30561:SF0">
    <property type="entry name" value="GUANIDINIUM EXPORTER"/>
    <property type="match status" value="1"/>
</dbReference>
<feature type="transmembrane region" description="Helical" evidence="10">
    <location>
        <begin position="99"/>
        <end position="117"/>
    </location>
</feature>
<evidence type="ECO:0000256" key="5">
    <source>
        <dbReference type="ARBA" id="ARBA00022989"/>
    </source>
</evidence>
<evidence type="ECO:0000256" key="4">
    <source>
        <dbReference type="ARBA" id="ARBA00022692"/>
    </source>
</evidence>
<dbReference type="Pfam" id="PF00893">
    <property type="entry name" value="Multi_Drug_Res"/>
    <property type="match status" value="1"/>
</dbReference>
<keyword evidence="3" id="KW-1003">Cell membrane</keyword>
<gene>
    <name evidence="11" type="ORF">BC343_06570</name>
</gene>
<dbReference type="Proteomes" id="UP000189739">
    <property type="component" value="Unassembled WGS sequence"/>
</dbReference>
<dbReference type="InterPro" id="IPR000390">
    <property type="entry name" value="Small_drug/metabolite_transptr"/>
</dbReference>
<dbReference type="InterPro" id="IPR037185">
    <property type="entry name" value="EmrE-like"/>
</dbReference>
<evidence type="ECO:0000313" key="11">
    <source>
        <dbReference type="EMBL" id="OOQ59806.1"/>
    </source>
</evidence>
<dbReference type="EMBL" id="MBTF01000012">
    <property type="protein sequence ID" value="OOQ59806.1"/>
    <property type="molecule type" value="Genomic_DNA"/>
</dbReference>
<reference evidence="11 12" key="1">
    <citation type="submission" date="2016-07" db="EMBL/GenBank/DDBJ databases">
        <title>Genomic analysis of zinc-resistant bacterium Mucilaginibacter pedocola TBZ30.</title>
        <authorList>
            <person name="Huang J."/>
            <person name="Tang J."/>
        </authorList>
    </citation>
    <scope>NUCLEOTIDE SEQUENCE [LARGE SCALE GENOMIC DNA]</scope>
    <source>
        <strain evidence="11 12">TBZ30</strain>
    </source>
</reference>
<evidence type="ECO:0000256" key="6">
    <source>
        <dbReference type="ARBA" id="ARBA00023136"/>
    </source>
</evidence>
<keyword evidence="4 9" id="KW-0812">Transmembrane</keyword>
<organism evidence="11 12">
    <name type="scientific">Mucilaginibacter pedocola</name>
    <dbReference type="NCBI Taxonomy" id="1792845"/>
    <lineage>
        <taxon>Bacteria</taxon>
        <taxon>Pseudomonadati</taxon>
        <taxon>Bacteroidota</taxon>
        <taxon>Sphingobacteriia</taxon>
        <taxon>Sphingobacteriales</taxon>
        <taxon>Sphingobacteriaceae</taxon>
        <taxon>Mucilaginibacter</taxon>
    </lineage>
</organism>
<comment type="similarity">
    <text evidence="7">Belongs to the drug/metabolite transporter (DMT) superfamily. Small multidrug resistance (SMR) (TC 2.A.7.1) family. Gdx/SugE subfamily.</text>
</comment>
<dbReference type="RefSeq" id="WP_078348560.1">
    <property type="nucleotide sequence ID" value="NZ_MBTF01000012.1"/>
</dbReference>
<evidence type="ECO:0000256" key="8">
    <source>
        <dbReference type="ARBA" id="ARBA00039168"/>
    </source>
</evidence>
<dbReference type="AlphaFoldDB" id="A0A1S9PFS6"/>
<dbReference type="SUPFAM" id="SSF103481">
    <property type="entry name" value="Multidrug resistance efflux transporter EmrE"/>
    <property type="match status" value="1"/>
</dbReference>
<dbReference type="PANTHER" id="PTHR30561">
    <property type="entry name" value="SMR FAMILY PROTON-DEPENDENT DRUG EFFLUX TRANSPORTER SUGE"/>
    <property type="match status" value="1"/>
</dbReference>
<evidence type="ECO:0000313" key="12">
    <source>
        <dbReference type="Proteomes" id="UP000189739"/>
    </source>
</evidence>
<keyword evidence="2" id="KW-0813">Transport</keyword>
<evidence type="ECO:0000256" key="7">
    <source>
        <dbReference type="ARBA" id="ARBA00038151"/>
    </source>
</evidence>
<comment type="subcellular location">
    <subcellularLocation>
        <location evidence="1 9">Cell membrane</location>
        <topology evidence="1 9">Multi-pass membrane protein</topology>
    </subcellularLocation>
</comment>
<evidence type="ECO:0000256" key="2">
    <source>
        <dbReference type="ARBA" id="ARBA00022448"/>
    </source>
</evidence>
<protein>
    <recommendedName>
        <fullName evidence="8">Guanidinium exporter</fullName>
    </recommendedName>
</protein>
<dbReference type="STRING" id="1792845.BC343_06570"/>